<dbReference type="Proteomes" id="UP000193719">
    <property type="component" value="Unassembled WGS sequence"/>
</dbReference>
<dbReference type="PROSITE" id="PS51763">
    <property type="entry name" value="CBM10"/>
    <property type="match status" value="2"/>
</dbReference>
<protein>
    <recommendedName>
        <fullName evidence="5">CBM10 domain-containing protein</fullName>
    </recommendedName>
</protein>
<feature type="signal peptide" evidence="4">
    <location>
        <begin position="1"/>
        <end position="21"/>
    </location>
</feature>
<feature type="chain" id="PRO_5012305054" description="CBM10 domain-containing protein" evidence="4">
    <location>
        <begin position="22"/>
        <end position="423"/>
    </location>
</feature>
<keyword evidence="2" id="KW-0677">Repeat</keyword>
<evidence type="ECO:0000256" key="1">
    <source>
        <dbReference type="ARBA" id="ARBA00022729"/>
    </source>
</evidence>
<keyword evidence="1 4" id="KW-0732">Signal</keyword>
<organism evidence="6 7">
    <name type="scientific">Piromyces finnis</name>
    <dbReference type="NCBI Taxonomy" id="1754191"/>
    <lineage>
        <taxon>Eukaryota</taxon>
        <taxon>Fungi</taxon>
        <taxon>Fungi incertae sedis</taxon>
        <taxon>Chytridiomycota</taxon>
        <taxon>Chytridiomycota incertae sedis</taxon>
        <taxon>Neocallimastigomycetes</taxon>
        <taxon>Neocallimastigales</taxon>
        <taxon>Neocallimastigaceae</taxon>
        <taxon>Piromyces</taxon>
    </lineage>
</organism>
<evidence type="ECO:0000313" key="6">
    <source>
        <dbReference type="EMBL" id="ORX59959.1"/>
    </source>
</evidence>
<evidence type="ECO:0000259" key="5">
    <source>
        <dbReference type="PROSITE" id="PS51763"/>
    </source>
</evidence>
<reference evidence="6 7" key="2">
    <citation type="submission" date="2016-08" db="EMBL/GenBank/DDBJ databases">
        <title>Pervasive Adenine N6-methylation of Active Genes in Fungi.</title>
        <authorList>
            <consortium name="DOE Joint Genome Institute"/>
            <person name="Mondo S.J."/>
            <person name="Dannebaum R.O."/>
            <person name="Kuo R.C."/>
            <person name="Labutti K."/>
            <person name="Haridas S."/>
            <person name="Kuo A."/>
            <person name="Salamov A."/>
            <person name="Ahrendt S.R."/>
            <person name="Lipzen A."/>
            <person name="Sullivan W."/>
            <person name="Andreopoulos W.B."/>
            <person name="Clum A."/>
            <person name="Lindquist E."/>
            <person name="Daum C."/>
            <person name="Ramamoorthy G.K."/>
            <person name="Gryganskyi A."/>
            <person name="Culley D."/>
            <person name="Magnuson J.K."/>
            <person name="James T.Y."/>
            <person name="O'Malley M.A."/>
            <person name="Stajich J.E."/>
            <person name="Spatafora J.W."/>
            <person name="Visel A."/>
            <person name="Grigoriev I.V."/>
        </authorList>
    </citation>
    <scope>NUCLEOTIDE SEQUENCE [LARGE SCALE GENOMIC DNA]</scope>
    <source>
        <strain evidence="7">finn</strain>
    </source>
</reference>
<dbReference type="Gene3D" id="3.90.1220.10">
    <property type="entry name" value="Cellulose docking domain, dockering"/>
    <property type="match status" value="2"/>
</dbReference>
<dbReference type="GO" id="GO:0016787">
    <property type="term" value="F:hydrolase activity"/>
    <property type="evidence" value="ECO:0007669"/>
    <property type="project" value="UniProtKB-KW"/>
</dbReference>
<evidence type="ECO:0000313" key="7">
    <source>
        <dbReference type="Proteomes" id="UP000193719"/>
    </source>
</evidence>
<dbReference type="EMBL" id="MCFH01000002">
    <property type="protein sequence ID" value="ORX59959.1"/>
    <property type="molecule type" value="Genomic_DNA"/>
</dbReference>
<evidence type="ECO:0000256" key="2">
    <source>
        <dbReference type="ARBA" id="ARBA00022737"/>
    </source>
</evidence>
<dbReference type="AlphaFoldDB" id="A0A1Y1VMF4"/>
<accession>A0A1Y1VMF4</accession>
<keyword evidence="7" id="KW-1185">Reference proteome</keyword>
<feature type="domain" description="CBM10" evidence="5">
    <location>
        <begin position="381"/>
        <end position="420"/>
    </location>
</feature>
<dbReference type="OrthoDB" id="2137322at2759"/>
<gene>
    <name evidence="6" type="ORF">BCR36DRAFT_579411</name>
</gene>
<proteinExistence type="predicted"/>
<name>A0A1Y1VMF4_9FUNG</name>
<dbReference type="STRING" id="1754191.A0A1Y1VMF4"/>
<reference evidence="6 7" key="1">
    <citation type="submission" date="2016-08" db="EMBL/GenBank/DDBJ databases">
        <title>Genomes of anaerobic fungi encode conserved fungal cellulosomes for biomass hydrolysis.</title>
        <authorList>
            <consortium name="DOE Joint Genome Institute"/>
            <person name="Haitjema C.H."/>
            <person name="Gilmore S.P."/>
            <person name="Henske J.K."/>
            <person name="Solomon K.V."/>
            <person name="De Groot R."/>
            <person name="Kuo A."/>
            <person name="Mondo S.J."/>
            <person name="Salamov A.A."/>
            <person name="Labutti K."/>
            <person name="Zhao Z."/>
            <person name="Chiniquy J."/>
            <person name="Barry K."/>
            <person name="Brewer H.M."/>
            <person name="Purvine S.O."/>
            <person name="Wright A.T."/>
            <person name="Boxma B."/>
            <person name="Van Alen T."/>
            <person name="Hackstein J.H."/>
            <person name="Baker S.E."/>
            <person name="Grigoriev I.V."/>
            <person name="O'Malley M.A."/>
        </authorList>
    </citation>
    <scope>NUCLEOTIDE SEQUENCE [LARGE SCALE GENOMIC DNA]</scope>
    <source>
        <strain evidence="7">finn</strain>
    </source>
</reference>
<dbReference type="InterPro" id="IPR009034">
    <property type="entry name" value="Dockerin_dom_fun_sf"/>
</dbReference>
<feature type="domain" description="CBM10" evidence="5">
    <location>
        <begin position="335"/>
        <end position="375"/>
    </location>
</feature>
<evidence type="ECO:0000256" key="4">
    <source>
        <dbReference type="SAM" id="SignalP"/>
    </source>
</evidence>
<comment type="caution">
    <text evidence="6">The sequence shown here is derived from an EMBL/GenBank/DDBJ whole genome shotgun (WGS) entry which is preliminary data.</text>
</comment>
<dbReference type="InterPro" id="IPR002883">
    <property type="entry name" value="CBM10/Dockerin_dom"/>
</dbReference>
<dbReference type="Pfam" id="PF02013">
    <property type="entry name" value="CBM_10"/>
    <property type="match status" value="2"/>
</dbReference>
<dbReference type="SUPFAM" id="SSF64571">
    <property type="entry name" value="Cellulose docking domain, dockering"/>
    <property type="match status" value="2"/>
</dbReference>
<sequence>MRLINFFVISIIGLFQIVISASNGYTKEVLTVNVTDNKNKLYTVEGSTCNIEMQYFDASANSEYFKGNTAKGSSTVIKRFKDGRIESRARYILKGTDSSNNSCTIFIEDNMIGYDDNNRPITKPTIITSNNKLSWLQTADLQGIVEDKGNGSKIIHIMWNESNKSKIPYPTVQVPDQSRNYNKELFTFDISVGGDGFESVPGADQALGMFIGFSCSSNTKTFKGKGLDNFVDTRMQFKNQAQTLSARYIIEGTDDDGRKCKVYIENNGIDVNGINTEPFIVTDNPKWAWIERAPLHGDSTMTNGFQIHLYTVNDPSLWENPQINDPIPETPINNQCSSKITAQGYSCCSSSNCSIIYTDEDGTWGVENGQWCGCGNEPVHTCSSNFTSQGYSCCSKCSKVYYVDNDGNWGIENGEWCGMPSNC</sequence>
<keyword evidence="3" id="KW-0378">Hydrolase</keyword>
<evidence type="ECO:0000256" key="3">
    <source>
        <dbReference type="ARBA" id="ARBA00022801"/>
    </source>
</evidence>